<sequence>MPNNPFDGEASARVSGFRSTNPFDRDYGGPDNDLTFATPQSRVLASQQRALDSMSQSEQIGISTLEELSEQGEKLDRAEQRLHQISELQKDSQKSVNTLNSWWRGWFSKKPAPTGTAESTKVGATAPAMRDRPAPAASYLSQNFQSAPSLSSQSFPQSQTTQPRSQFDVNMDLMSSGMARLRDMATAMNAELKAQNQQLDRMDPVLSRVSDTMATQNRQMKILLGVKSPR</sequence>
<dbReference type="EMBL" id="JAKROA010000010">
    <property type="protein sequence ID" value="KAL5104982.1"/>
    <property type="molecule type" value="Genomic_DNA"/>
</dbReference>
<accession>A0ABR4Q5T0</accession>
<organism evidence="4 5">
    <name type="scientific">Taenia crassiceps</name>
    <dbReference type="NCBI Taxonomy" id="6207"/>
    <lineage>
        <taxon>Eukaryota</taxon>
        <taxon>Metazoa</taxon>
        <taxon>Spiralia</taxon>
        <taxon>Lophotrochozoa</taxon>
        <taxon>Platyhelminthes</taxon>
        <taxon>Cestoda</taxon>
        <taxon>Eucestoda</taxon>
        <taxon>Cyclophyllidea</taxon>
        <taxon>Taeniidae</taxon>
        <taxon>Taenia</taxon>
    </lineage>
</organism>
<evidence type="ECO:0000313" key="5">
    <source>
        <dbReference type="Proteomes" id="UP001651158"/>
    </source>
</evidence>
<dbReference type="SMART" id="SM00397">
    <property type="entry name" value="t_SNARE"/>
    <property type="match status" value="2"/>
</dbReference>
<dbReference type="InterPro" id="IPR000727">
    <property type="entry name" value="T_SNARE_dom"/>
</dbReference>
<keyword evidence="5" id="KW-1185">Reference proteome</keyword>
<dbReference type="Pfam" id="PF12352">
    <property type="entry name" value="V-SNARE_C"/>
    <property type="match status" value="1"/>
</dbReference>
<feature type="region of interest" description="Disordered" evidence="2">
    <location>
        <begin position="1"/>
        <end position="39"/>
    </location>
</feature>
<dbReference type="PANTHER" id="PTHR19305:SF9">
    <property type="entry name" value="SYNAPTOSOMAL-ASSOCIATED PROTEIN 29"/>
    <property type="match status" value="1"/>
</dbReference>
<proteinExistence type="inferred from homology"/>
<dbReference type="PROSITE" id="PS50192">
    <property type="entry name" value="T_SNARE"/>
    <property type="match status" value="1"/>
</dbReference>
<comment type="similarity">
    <text evidence="1">Belongs to the SNAP-25 family.</text>
</comment>
<feature type="compositionally biased region" description="Low complexity" evidence="2">
    <location>
        <begin position="144"/>
        <end position="164"/>
    </location>
</feature>
<comment type="caution">
    <text evidence="4">The sequence shown here is derived from an EMBL/GenBank/DDBJ whole genome shotgun (WGS) entry which is preliminary data.</text>
</comment>
<dbReference type="SUPFAM" id="SSF58038">
    <property type="entry name" value="SNARE fusion complex"/>
    <property type="match status" value="2"/>
</dbReference>
<protein>
    <submittedName>
        <fullName evidence="4">Soluble NSF attachment protein 29</fullName>
    </submittedName>
</protein>
<gene>
    <name evidence="4" type="ORF">TcWFU_007154</name>
</gene>
<evidence type="ECO:0000256" key="1">
    <source>
        <dbReference type="ARBA" id="ARBA00009480"/>
    </source>
</evidence>
<feature type="domain" description="T-SNARE coiled-coil homology" evidence="3">
    <location>
        <begin position="161"/>
        <end position="223"/>
    </location>
</feature>
<evidence type="ECO:0000259" key="3">
    <source>
        <dbReference type="PROSITE" id="PS50192"/>
    </source>
</evidence>
<dbReference type="Proteomes" id="UP001651158">
    <property type="component" value="Unassembled WGS sequence"/>
</dbReference>
<dbReference type="CDD" id="cd15856">
    <property type="entry name" value="SNARE_SNAP29C"/>
    <property type="match status" value="1"/>
</dbReference>
<name>A0ABR4Q5T0_9CEST</name>
<feature type="region of interest" description="Disordered" evidence="2">
    <location>
        <begin position="110"/>
        <end position="164"/>
    </location>
</feature>
<evidence type="ECO:0000256" key="2">
    <source>
        <dbReference type="SAM" id="MobiDB-lite"/>
    </source>
</evidence>
<reference evidence="4 5" key="1">
    <citation type="journal article" date="2022" name="Front. Cell. Infect. Microbiol.">
        <title>The Genomes of Two Strains of Taenia crassiceps the Animal Model for the Study of Human Cysticercosis.</title>
        <authorList>
            <person name="Bobes R.J."/>
            <person name="Estrada K."/>
            <person name="Rios-Valencia D.G."/>
            <person name="Calderon-Gallegos A."/>
            <person name="de la Torre P."/>
            <person name="Carrero J.C."/>
            <person name="Sanchez-Flores A."/>
            <person name="Laclette J.P."/>
        </authorList>
    </citation>
    <scope>NUCLEOTIDE SEQUENCE [LARGE SCALE GENOMIC DNA]</scope>
    <source>
        <strain evidence="4">WFUcys</strain>
    </source>
</reference>
<evidence type="ECO:0000313" key="4">
    <source>
        <dbReference type="EMBL" id="KAL5104982.1"/>
    </source>
</evidence>
<dbReference type="Gene3D" id="1.20.5.110">
    <property type="match status" value="2"/>
</dbReference>
<dbReference type="PANTHER" id="PTHR19305">
    <property type="entry name" value="SYNAPTOSOMAL ASSOCIATED PROTEIN"/>
    <property type="match status" value="1"/>
</dbReference>